<dbReference type="PROSITE" id="PS00389">
    <property type="entry name" value="ATPASE_DELTA"/>
    <property type="match status" value="1"/>
</dbReference>
<keyword evidence="3 8" id="KW-0375">Hydrogen ion transport</keyword>
<dbReference type="Proteomes" id="UP000756387">
    <property type="component" value="Unassembled WGS sequence"/>
</dbReference>
<dbReference type="NCBIfam" id="TIGR01145">
    <property type="entry name" value="ATP_synt_delta"/>
    <property type="match status" value="1"/>
</dbReference>
<dbReference type="PRINTS" id="PR00125">
    <property type="entry name" value="ATPASEDELTA"/>
</dbReference>
<evidence type="ECO:0000256" key="5">
    <source>
        <dbReference type="ARBA" id="ARBA00023136"/>
    </source>
</evidence>
<keyword evidence="4 8" id="KW-0406">Ion transport</keyword>
<dbReference type="PANTHER" id="PTHR11910">
    <property type="entry name" value="ATP SYNTHASE DELTA CHAIN"/>
    <property type="match status" value="1"/>
</dbReference>
<keyword evidence="6 8" id="KW-0139">CF(1)</keyword>
<dbReference type="RefSeq" id="WP_193636941.1">
    <property type="nucleotide sequence ID" value="NZ_JADCSA010000002.1"/>
</dbReference>
<evidence type="ECO:0000256" key="7">
    <source>
        <dbReference type="ARBA" id="ARBA00023310"/>
    </source>
</evidence>
<comment type="caution">
    <text evidence="9">The sequence shown here is derived from an EMBL/GenBank/DDBJ whole genome shotgun (WGS) entry which is preliminary data.</text>
</comment>
<gene>
    <name evidence="8" type="primary">atpH</name>
    <name evidence="9" type="ORF">IEQ44_03065</name>
</gene>
<keyword evidence="10" id="KW-1185">Reference proteome</keyword>
<evidence type="ECO:0000256" key="2">
    <source>
        <dbReference type="ARBA" id="ARBA00022448"/>
    </source>
</evidence>
<keyword evidence="2 8" id="KW-0813">Transport</keyword>
<dbReference type="Pfam" id="PF00213">
    <property type="entry name" value="OSCP"/>
    <property type="match status" value="1"/>
</dbReference>
<name>A0ABR9RPY8_9ACTN</name>
<organism evidence="9 10">
    <name type="scientific">Nocardioides malaquae</name>
    <dbReference type="NCBI Taxonomy" id="2773426"/>
    <lineage>
        <taxon>Bacteria</taxon>
        <taxon>Bacillati</taxon>
        <taxon>Actinomycetota</taxon>
        <taxon>Actinomycetes</taxon>
        <taxon>Propionibacteriales</taxon>
        <taxon>Nocardioidaceae</taxon>
        <taxon>Nocardioides</taxon>
    </lineage>
</organism>
<dbReference type="InterPro" id="IPR000711">
    <property type="entry name" value="ATPase_OSCP/dsu"/>
</dbReference>
<reference evidence="9 10" key="1">
    <citation type="submission" date="2020-10" db="EMBL/GenBank/DDBJ databases">
        <title>Nocardioides sp. isolated from sludge.</title>
        <authorList>
            <person name="Zhang X."/>
        </authorList>
    </citation>
    <scope>NUCLEOTIDE SEQUENCE [LARGE SCALE GENOMIC DNA]</scope>
    <source>
        <strain evidence="9 10">Y6</strain>
    </source>
</reference>
<evidence type="ECO:0000256" key="6">
    <source>
        <dbReference type="ARBA" id="ARBA00023196"/>
    </source>
</evidence>
<comment type="subcellular location">
    <subcellularLocation>
        <location evidence="8">Cell membrane</location>
        <topology evidence="8">Peripheral membrane protein</topology>
    </subcellularLocation>
    <subcellularLocation>
        <location evidence="1">Membrane</location>
    </subcellularLocation>
</comment>
<evidence type="ECO:0000256" key="8">
    <source>
        <dbReference type="HAMAP-Rule" id="MF_01416"/>
    </source>
</evidence>
<evidence type="ECO:0000313" key="10">
    <source>
        <dbReference type="Proteomes" id="UP000756387"/>
    </source>
</evidence>
<dbReference type="NCBIfam" id="NF009967">
    <property type="entry name" value="PRK13430.1"/>
    <property type="match status" value="1"/>
</dbReference>
<evidence type="ECO:0000256" key="4">
    <source>
        <dbReference type="ARBA" id="ARBA00023065"/>
    </source>
</evidence>
<proteinExistence type="inferred from homology"/>
<evidence type="ECO:0000256" key="1">
    <source>
        <dbReference type="ARBA" id="ARBA00004370"/>
    </source>
</evidence>
<evidence type="ECO:0000256" key="3">
    <source>
        <dbReference type="ARBA" id="ARBA00022781"/>
    </source>
</evidence>
<comment type="function">
    <text evidence="8">F(1)F(0) ATP synthase produces ATP from ADP in the presence of a proton or sodium gradient. F-type ATPases consist of two structural domains, F(1) containing the extramembraneous catalytic core and F(0) containing the membrane proton channel, linked together by a central stalk and a peripheral stalk. During catalysis, ATP synthesis in the catalytic domain of F(1) is coupled via a rotary mechanism of the central stalk subunits to proton translocation.</text>
</comment>
<keyword evidence="7 8" id="KW-0066">ATP synthesis</keyword>
<dbReference type="HAMAP" id="MF_01416">
    <property type="entry name" value="ATP_synth_delta_bact"/>
    <property type="match status" value="1"/>
</dbReference>
<comment type="function">
    <text evidence="8">This protein is part of the stalk that links CF(0) to CF(1). It either transmits conformational changes from CF(0) to CF(1) or is implicated in proton conduction.</text>
</comment>
<keyword evidence="5 8" id="KW-0472">Membrane</keyword>
<sequence length="268" mass="27838">MTFRGASAEAYSALTSTLEGALGKADAAQVGQDLFSVAEVLRAEPALRRVATDVSVESTAKAGLVSELFAGKVQAPVAALLGDAVSQRWTYASDLAKALEQLGVVATVRSAGSDAGRLSTELFQLGQLLKDNPDLRQALSDPARSTEDKRALVHGLLAGKALPATVALVDQSLAGTHRTVSVALDAYQQVVAEANGRAVATVTVAKELAASDLERINAALARQYEREVQLNVVVDPAVIGGVKVEIGGEVIDGTVASRLDDARRKLAV</sequence>
<dbReference type="EMBL" id="JADCSA010000002">
    <property type="protein sequence ID" value="MBE7323631.1"/>
    <property type="molecule type" value="Genomic_DNA"/>
</dbReference>
<evidence type="ECO:0000313" key="9">
    <source>
        <dbReference type="EMBL" id="MBE7323631.1"/>
    </source>
</evidence>
<dbReference type="InterPro" id="IPR020781">
    <property type="entry name" value="ATPase_OSCP/d_CS"/>
</dbReference>
<accession>A0ABR9RPY8</accession>
<comment type="similarity">
    <text evidence="8">Belongs to the ATPase delta chain family.</text>
</comment>
<keyword evidence="8" id="KW-1003">Cell membrane</keyword>
<protein>
    <recommendedName>
        <fullName evidence="8">ATP synthase subunit delta</fullName>
    </recommendedName>
    <alternativeName>
        <fullName evidence="8">ATP synthase F(1) sector subunit delta</fullName>
    </alternativeName>
    <alternativeName>
        <fullName evidence="8">F-type ATPase subunit delta</fullName>
        <shortName evidence="8">F-ATPase subunit delta</shortName>
    </alternativeName>
</protein>